<dbReference type="InParanoid" id="A0A0C3KWN4"/>
<evidence type="ECO:0000313" key="2">
    <source>
        <dbReference type="Proteomes" id="UP000054217"/>
    </source>
</evidence>
<name>A0A0C3KWN4_PISTI</name>
<protein>
    <submittedName>
        <fullName evidence="1">Uncharacterized protein</fullName>
    </submittedName>
</protein>
<reference evidence="2" key="2">
    <citation type="submission" date="2015-01" db="EMBL/GenBank/DDBJ databases">
        <title>Evolutionary Origins and Diversification of the Mycorrhizal Mutualists.</title>
        <authorList>
            <consortium name="DOE Joint Genome Institute"/>
            <consortium name="Mycorrhizal Genomics Consortium"/>
            <person name="Kohler A."/>
            <person name="Kuo A."/>
            <person name="Nagy L.G."/>
            <person name="Floudas D."/>
            <person name="Copeland A."/>
            <person name="Barry K.W."/>
            <person name="Cichocki N."/>
            <person name="Veneault-Fourrey C."/>
            <person name="LaButti K."/>
            <person name="Lindquist E.A."/>
            <person name="Lipzen A."/>
            <person name="Lundell T."/>
            <person name="Morin E."/>
            <person name="Murat C."/>
            <person name="Riley R."/>
            <person name="Ohm R."/>
            <person name="Sun H."/>
            <person name="Tunlid A."/>
            <person name="Henrissat B."/>
            <person name="Grigoriev I.V."/>
            <person name="Hibbett D.S."/>
            <person name="Martin F."/>
        </authorList>
    </citation>
    <scope>NUCLEOTIDE SEQUENCE [LARGE SCALE GENOMIC DNA]</scope>
    <source>
        <strain evidence="2">Marx 270</strain>
    </source>
</reference>
<proteinExistence type="predicted"/>
<gene>
    <name evidence="1" type="ORF">M404DRAFT_992176</name>
</gene>
<evidence type="ECO:0000313" key="1">
    <source>
        <dbReference type="EMBL" id="KIO13922.1"/>
    </source>
</evidence>
<dbReference type="Proteomes" id="UP000054217">
    <property type="component" value="Unassembled WGS sequence"/>
</dbReference>
<dbReference type="EMBL" id="KN831945">
    <property type="protein sequence ID" value="KIO13922.1"/>
    <property type="molecule type" value="Genomic_DNA"/>
</dbReference>
<reference evidence="1 2" key="1">
    <citation type="submission" date="2014-04" db="EMBL/GenBank/DDBJ databases">
        <authorList>
            <consortium name="DOE Joint Genome Institute"/>
            <person name="Kuo A."/>
            <person name="Kohler A."/>
            <person name="Costa M.D."/>
            <person name="Nagy L.G."/>
            <person name="Floudas D."/>
            <person name="Copeland A."/>
            <person name="Barry K.W."/>
            <person name="Cichocki N."/>
            <person name="Veneault-Fourrey C."/>
            <person name="LaButti K."/>
            <person name="Lindquist E.A."/>
            <person name="Lipzen A."/>
            <person name="Lundell T."/>
            <person name="Morin E."/>
            <person name="Murat C."/>
            <person name="Sun H."/>
            <person name="Tunlid A."/>
            <person name="Henrissat B."/>
            <person name="Grigoriev I.V."/>
            <person name="Hibbett D.S."/>
            <person name="Martin F."/>
            <person name="Nordberg H.P."/>
            <person name="Cantor M.N."/>
            <person name="Hua S.X."/>
        </authorList>
    </citation>
    <scope>NUCLEOTIDE SEQUENCE [LARGE SCALE GENOMIC DNA]</scope>
    <source>
        <strain evidence="1 2">Marx 270</strain>
    </source>
</reference>
<organism evidence="1 2">
    <name type="scientific">Pisolithus tinctorius Marx 270</name>
    <dbReference type="NCBI Taxonomy" id="870435"/>
    <lineage>
        <taxon>Eukaryota</taxon>
        <taxon>Fungi</taxon>
        <taxon>Dikarya</taxon>
        <taxon>Basidiomycota</taxon>
        <taxon>Agaricomycotina</taxon>
        <taxon>Agaricomycetes</taxon>
        <taxon>Agaricomycetidae</taxon>
        <taxon>Boletales</taxon>
        <taxon>Sclerodermatineae</taxon>
        <taxon>Pisolithaceae</taxon>
        <taxon>Pisolithus</taxon>
    </lineage>
</organism>
<sequence>MVTEQGNIGRYLLQVPGNAKIKDSTDPTGAALRTRGIAVTQNINFQWELDVGALRERCPTEGVSR</sequence>
<dbReference type="AlphaFoldDB" id="A0A0C3KWN4"/>
<keyword evidence="2" id="KW-1185">Reference proteome</keyword>
<dbReference type="HOGENOM" id="CLU_2850636_0_0_1"/>
<accession>A0A0C3KWN4</accession>